<dbReference type="Gene3D" id="2.60.120.260">
    <property type="entry name" value="Galactose-binding domain-like"/>
    <property type="match status" value="1"/>
</dbReference>
<dbReference type="InterPro" id="IPR008979">
    <property type="entry name" value="Galactose-bd-like_sf"/>
</dbReference>
<dbReference type="NCBIfam" id="NF045579">
    <property type="entry name" value="rhamnoside_JR"/>
    <property type="match status" value="1"/>
</dbReference>
<dbReference type="Pfam" id="PF22666">
    <property type="entry name" value="Glyco_hydro_2_N2"/>
    <property type="match status" value="1"/>
</dbReference>
<name>A0ABV3ZII5_9BACT</name>
<keyword evidence="1" id="KW-0732">Signal</keyword>
<proteinExistence type="predicted"/>
<organism evidence="4 5">
    <name type="scientific">Danxiaibacter flavus</name>
    <dbReference type="NCBI Taxonomy" id="3049108"/>
    <lineage>
        <taxon>Bacteria</taxon>
        <taxon>Pseudomonadati</taxon>
        <taxon>Bacteroidota</taxon>
        <taxon>Chitinophagia</taxon>
        <taxon>Chitinophagales</taxon>
        <taxon>Chitinophagaceae</taxon>
        <taxon>Danxiaibacter</taxon>
    </lineage>
</organism>
<dbReference type="Pfam" id="PF17132">
    <property type="entry name" value="Glyco_hydro_106"/>
    <property type="match status" value="1"/>
</dbReference>
<dbReference type="InterPro" id="IPR054593">
    <property type="entry name" value="Beta-mannosidase-like_N2"/>
</dbReference>
<reference evidence="4 5" key="1">
    <citation type="submission" date="2023-07" db="EMBL/GenBank/DDBJ databases">
        <authorList>
            <person name="Lian W.-H."/>
        </authorList>
    </citation>
    <scope>NUCLEOTIDE SEQUENCE [LARGE SCALE GENOMIC DNA]</scope>
    <source>
        <strain evidence="4 5">SYSU DXS3180</strain>
    </source>
</reference>
<dbReference type="SUPFAM" id="SSF49785">
    <property type="entry name" value="Galactose-binding domain-like"/>
    <property type="match status" value="1"/>
</dbReference>
<keyword evidence="5" id="KW-1185">Reference proteome</keyword>
<dbReference type="RefSeq" id="WP_369331096.1">
    <property type="nucleotide sequence ID" value="NZ_JAULBC010000007.1"/>
</dbReference>
<dbReference type="PANTHER" id="PTHR43817:SF1">
    <property type="entry name" value="HYDROLASE, FAMILY 43, PUTATIVE (AFU_ORTHOLOGUE AFUA_3G01660)-RELATED"/>
    <property type="match status" value="1"/>
</dbReference>
<evidence type="ECO:0000256" key="1">
    <source>
        <dbReference type="ARBA" id="ARBA00022729"/>
    </source>
</evidence>
<evidence type="ECO:0000259" key="3">
    <source>
        <dbReference type="Pfam" id="PF22666"/>
    </source>
</evidence>
<accession>A0ABV3ZII5</accession>
<dbReference type="Proteomes" id="UP001560573">
    <property type="component" value="Unassembled WGS sequence"/>
</dbReference>
<comment type="caution">
    <text evidence="4">The sequence shown here is derived from an EMBL/GenBank/DDBJ whole genome shotgun (WGS) entry which is preliminary data.</text>
</comment>
<feature type="domain" description="Beta-mannosidase-like galactose-binding" evidence="3">
    <location>
        <begin position="962"/>
        <end position="1046"/>
    </location>
</feature>
<evidence type="ECO:0000256" key="2">
    <source>
        <dbReference type="ARBA" id="ARBA00022801"/>
    </source>
</evidence>
<dbReference type="EMBL" id="JAULBC010000007">
    <property type="protein sequence ID" value="MEX6689687.1"/>
    <property type="molecule type" value="Genomic_DNA"/>
</dbReference>
<evidence type="ECO:0000313" key="5">
    <source>
        <dbReference type="Proteomes" id="UP001560573"/>
    </source>
</evidence>
<dbReference type="GO" id="GO:0016787">
    <property type="term" value="F:hydrolase activity"/>
    <property type="evidence" value="ECO:0007669"/>
    <property type="project" value="UniProtKB-KW"/>
</dbReference>
<evidence type="ECO:0000313" key="4">
    <source>
        <dbReference type="EMBL" id="MEX6689687.1"/>
    </source>
</evidence>
<gene>
    <name evidence="4" type="ORF">QTN47_19435</name>
</gene>
<protein>
    <submittedName>
        <fullName evidence="4">Glycosyl hydrolase</fullName>
    </submittedName>
</protein>
<sequence>MKKSLISKIGCHSLILLASHTLTVCNAQTKKLNANADALESGFTIPPDSVKPSVYWYWINGNISKEGVVKDLEAMKKVGIGRAFIGNIGLEPSEMPNGPVKFFSDEWWDISKTAIKAASKNNIEIGMFNGPGWSQSGGPWIAPSQSMRFLSQKEIRVKGPQQFNQKLNVPENFQQVAVLAYPVPANEGDNISTYHPEISSNVVFDNIGLIADGNDSTKAFVTTKPDKKSSIEITFQTANDVTARSLTIHPADKPFKCMAELQVKEGGNFRTIKKFEVDRSNPANNVGFIPFAPVAVSFEAVKGSAFKLVLTEISGDVGFAEINLSGAAKVERYEEKQLAKMFQTPLPLWNEYQWPKQTEPDNKSLMVDPSKVINITDKLAADGTLNWSVPQGEWIIASFGMLPTGVTNAPAPPEGRGLEIDKLSSDYTKHHFDAFVGKVQNSLTKEEGKSLKWVVADSYETGSQNWTDKMTTLFKKQYGYDPLPWLPVLSGRVVASQDQSDRFLWDLRRLVADLVAYEYVGGLRKVSNANGMKIWLENYGHWGFPSEFLKYGGQADEIAGEFWNEGTLGNIECRAASSSAHIYGKTKVSAESFTAAGLSFQRYPAMLKRRGDWSFTEGINNALFHVFISQPYEDKNPGVATWFGTEFNRKNSWFLQGKAFIDYERRCSFLLQQGRPVNDIAYFIGEDAPKMTGTRDPELPAGYSYDYINAEVLMTRASVKDGKIVLPDGMSYRLLVLPQLKTMRPELLNKIKSLVADGATILGPAPEYSPSMQNYPLADAEVKKVAAELWGNASAGAQVKKAYGKGLVLNGFTAQQALDALNLIPDVAIDNTHALYAHRRTANADIYFITNQSDTVINLSPAFRVADKQPEWWDAVSGQTRDLPDFMQTQQSTTVPLRLEAYQSGFIVFRKPVTKVADDIENFPAPLRVSPVAGSWTVQFDTAAGGPLQPVVFSTLTDWSKSNDEKIKNYSGTAVYSTDVTIDKIAAGEHVYLDLGLVKAMAAVKVNGVSVGSAWTPPYKVDITSAIKKGNNKLEVEVVNTWVNRLIGDSKLPASERKTWTNITSYNADSKYESSGLLGPVKIEVIKY</sequence>
<dbReference type="PANTHER" id="PTHR43817">
    <property type="entry name" value="GLYCOSYL HYDROLASE"/>
    <property type="match status" value="1"/>
</dbReference>
<keyword evidence="2 4" id="KW-0378">Hydrolase</keyword>